<keyword evidence="4" id="KW-1133">Transmembrane helix</keyword>
<gene>
    <name evidence="5" type="ORF">H9645_07905</name>
</gene>
<feature type="transmembrane region" description="Helical" evidence="4">
    <location>
        <begin position="357"/>
        <end position="374"/>
    </location>
</feature>
<dbReference type="PANTHER" id="PTHR44227:SF3">
    <property type="entry name" value="PROTEIN O-MANNOSYL-TRANSFERASE TMTC4"/>
    <property type="match status" value="1"/>
</dbReference>
<feature type="transmembrane region" description="Helical" evidence="4">
    <location>
        <begin position="7"/>
        <end position="27"/>
    </location>
</feature>
<dbReference type="PROSITE" id="PS50005">
    <property type="entry name" value="TPR"/>
    <property type="match status" value="1"/>
</dbReference>
<keyword evidence="6" id="KW-1185">Reference proteome</keyword>
<feature type="transmembrane region" description="Helical" evidence="4">
    <location>
        <begin position="327"/>
        <end position="345"/>
    </location>
</feature>
<dbReference type="EMBL" id="JACSQJ010000003">
    <property type="protein sequence ID" value="MBD7987951.1"/>
    <property type="molecule type" value="Genomic_DNA"/>
</dbReference>
<evidence type="ECO:0000313" key="5">
    <source>
        <dbReference type="EMBL" id="MBD7987951.1"/>
    </source>
</evidence>
<dbReference type="SUPFAM" id="SSF48452">
    <property type="entry name" value="TPR-like"/>
    <property type="match status" value="1"/>
</dbReference>
<organism evidence="5 6">
    <name type="scientific">Luteimonas colneyensis</name>
    <dbReference type="NCBI Taxonomy" id="2762230"/>
    <lineage>
        <taxon>Bacteria</taxon>
        <taxon>Pseudomonadati</taxon>
        <taxon>Pseudomonadota</taxon>
        <taxon>Gammaproteobacteria</taxon>
        <taxon>Lysobacterales</taxon>
        <taxon>Lysobacteraceae</taxon>
        <taxon>Luteimonas</taxon>
    </lineage>
</organism>
<dbReference type="InterPro" id="IPR011990">
    <property type="entry name" value="TPR-like_helical_dom_sf"/>
</dbReference>
<feature type="transmembrane region" description="Helical" evidence="4">
    <location>
        <begin position="300"/>
        <end position="320"/>
    </location>
</feature>
<dbReference type="PANTHER" id="PTHR44227">
    <property type="match status" value="1"/>
</dbReference>
<keyword evidence="4" id="KW-0812">Transmembrane</keyword>
<protein>
    <recommendedName>
        <fullName evidence="7">Tetratricopeptide repeat protein</fullName>
    </recommendedName>
</protein>
<dbReference type="Proteomes" id="UP000647183">
    <property type="component" value="Unassembled WGS sequence"/>
</dbReference>
<dbReference type="RefSeq" id="WP_191729152.1">
    <property type="nucleotide sequence ID" value="NZ_JACSQJ010000003.1"/>
</dbReference>
<comment type="caution">
    <text evidence="5">The sequence shown here is derived from an EMBL/GenBank/DDBJ whole genome shotgun (WGS) entry which is preliminary data.</text>
</comment>
<feature type="transmembrane region" description="Helical" evidence="4">
    <location>
        <begin position="223"/>
        <end position="240"/>
    </location>
</feature>
<dbReference type="Gene3D" id="1.25.40.10">
    <property type="entry name" value="Tetratricopeptide repeat domain"/>
    <property type="match status" value="1"/>
</dbReference>
<evidence type="ECO:0000256" key="4">
    <source>
        <dbReference type="SAM" id="Phobius"/>
    </source>
</evidence>
<dbReference type="InterPro" id="IPR019734">
    <property type="entry name" value="TPR_rpt"/>
</dbReference>
<keyword evidence="1" id="KW-0677">Repeat</keyword>
<feature type="repeat" description="TPR" evidence="3">
    <location>
        <begin position="505"/>
        <end position="538"/>
    </location>
</feature>
<evidence type="ECO:0000313" key="6">
    <source>
        <dbReference type="Proteomes" id="UP000647183"/>
    </source>
</evidence>
<feature type="transmembrane region" description="Helical" evidence="4">
    <location>
        <begin position="386"/>
        <end position="403"/>
    </location>
</feature>
<keyword evidence="2 3" id="KW-0802">TPR repeat</keyword>
<accession>A0ABR8UIY1</accession>
<evidence type="ECO:0000256" key="2">
    <source>
        <dbReference type="ARBA" id="ARBA00022803"/>
    </source>
</evidence>
<feature type="transmembrane region" description="Helical" evidence="4">
    <location>
        <begin position="261"/>
        <end position="280"/>
    </location>
</feature>
<dbReference type="InterPro" id="IPR052346">
    <property type="entry name" value="O-mannosyl-transferase_TMTC"/>
</dbReference>
<proteinExistence type="predicted"/>
<evidence type="ECO:0000256" key="1">
    <source>
        <dbReference type="ARBA" id="ARBA00022737"/>
    </source>
</evidence>
<name>A0ABR8UIY1_9GAMM</name>
<evidence type="ECO:0008006" key="7">
    <source>
        <dbReference type="Google" id="ProtNLM"/>
    </source>
</evidence>
<sequence>MAADDKLVFASAVVAATALVLLVYWPVTKAGYVWDDLLTFQQRGWLYHGDAWKHYIFTGFNEWTHYFRPLVVALFVLQARLFGGAPEPMHMVTLGMHLANVTLVAVLAKSLTPPEWKWRKLLPPLSGLLYGLHPMLVESVTWIGCQFDQVQVMAALAGLLCSRRIDNPWLRALAVAGCFLLSAGAKESAASFPAIVFLFDWLQRSDRNLAPATRIFALLRRNWPVYTALLLAGLLYLGLRRTMMGATIAGLEPWMLTPDQARLDAIAYVYLKYWSVVIGIPTDLNPLHPIGSVQFGTSAWLMGLRILGALGILGLGFLALSRRFPALGVLVLAATAYLLPVLGIIPIQFDGSIYHERYAIGAIALACTLLPLIIHEFRHVLAGMPLLSKLLPVLALAWLAWAIPNIRTTIPLWSNNVALWEWTVRGNPGSPHALGNLISAYIFVGDDDNARKLVRQALDDGTACDNCYVNGFMIAVRDGDTDMIEGTLERIRTSPTLFQDSGHRYFYFRAVGHLELRLGNPESAMNALRAAMDIEPQEPFAHMLMAEALMARGSAAEAKAEAALAVELSPPKDRNGRRQLSHRILAGESVHGTALTPPD</sequence>
<reference evidence="5 6" key="1">
    <citation type="submission" date="2020-08" db="EMBL/GenBank/DDBJ databases">
        <title>A Genomic Blueprint of the Chicken Gut Microbiome.</title>
        <authorList>
            <person name="Gilroy R."/>
            <person name="Ravi A."/>
            <person name="Getino M."/>
            <person name="Pursley I."/>
            <person name="Horton D.L."/>
            <person name="Alikhan N.-F."/>
            <person name="Baker D."/>
            <person name="Gharbi K."/>
            <person name="Hall N."/>
            <person name="Watson M."/>
            <person name="Adriaenssens E.M."/>
            <person name="Foster-Nyarko E."/>
            <person name="Jarju S."/>
            <person name="Secka A."/>
            <person name="Antonio M."/>
            <person name="Oren A."/>
            <person name="Chaudhuri R."/>
            <person name="La Ragione R.M."/>
            <person name="Hildebrand F."/>
            <person name="Pallen M.J."/>
        </authorList>
    </citation>
    <scope>NUCLEOTIDE SEQUENCE [LARGE SCALE GENOMIC DNA]</scope>
    <source>
        <strain evidence="5 6">Sa2BVA3</strain>
    </source>
</reference>
<keyword evidence="4" id="KW-0472">Membrane</keyword>
<evidence type="ECO:0000256" key="3">
    <source>
        <dbReference type="PROSITE-ProRule" id="PRU00339"/>
    </source>
</evidence>